<proteinExistence type="predicted"/>
<dbReference type="OrthoDB" id="9816067at2"/>
<reference evidence="2 3" key="1">
    <citation type="journal article" date="2018" name="J. Microbiol.">
        <title>Salicibibacter kimchii gen. nov., sp. nov., a moderately halophilic and alkalitolerant bacterium in the family Bacillaceae, isolated from kimchi.</title>
        <authorList>
            <person name="Jang J.Y."/>
            <person name="Oh Y.J."/>
            <person name="Lim S.K."/>
            <person name="Park H.K."/>
            <person name="Lee C."/>
            <person name="Kim J.Y."/>
            <person name="Lee M.A."/>
            <person name="Choi H.J."/>
        </authorList>
    </citation>
    <scope>NUCLEOTIDE SEQUENCE [LARGE SCALE GENOMIC DNA]</scope>
    <source>
        <strain evidence="2 3">NKC1-1</strain>
    </source>
</reference>
<dbReference type="AlphaFoldDB" id="A0A345C2K2"/>
<dbReference type="InterPro" id="IPR057336">
    <property type="entry name" value="GerAC_N"/>
</dbReference>
<dbReference type="RefSeq" id="WP_114375252.1">
    <property type="nucleotide sequence ID" value="NZ_CP031092.1"/>
</dbReference>
<dbReference type="Proteomes" id="UP000252100">
    <property type="component" value="Chromosome"/>
</dbReference>
<organism evidence="2 3">
    <name type="scientific">Salicibibacter kimchii</name>
    <dbReference type="NCBI Taxonomy" id="2099786"/>
    <lineage>
        <taxon>Bacteria</taxon>
        <taxon>Bacillati</taxon>
        <taxon>Bacillota</taxon>
        <taxon>Bacilli</taxon>
        <taxon>Bacillales</taxon>
        <taxon>Bacillaceae</taxon>
        <taxon>Salicibibacter</taxon>
    </lineage>
</organism>
<dbReference type="InterPro" id="IPR008844">
    <property type="entry name" value="Spore_GerAC-like"/>
</dbReference>
<dbReference type="GO" id="GO:0016020">
    <property type="term" value="C:membrane"/>
    <property type="evidence" value="ECO:0007669"/>
    <property type="project" value="InterPro"/>
</dbReference>
<accession>A0A345C2K2</accession>
<dbReference type="PANTHER" id="PTHR35789:SF1">
    <property type="entry name" value="SPORE GERMINATION PROTEIN B3"/>
    <property type="match status" value="1"/>
</dbReference>
<evidence type="ECO:0000259" key="1">
    <source>
        <dbReference type="Pfam" id="PF25198"/>
    </source>
</evidence>
<dbReference type="GO" id="GO:0009847">
    <property type="term" value="P:spore germination"/>
    <property type="evidence" value="ECO:0007669"/>
    <property type="project" value="InterPro"/>
</dbReference>
<keyword evidence="3" id="KW-1185">Reference proteome</keyword>
<evidence type="ECO:0000313" key="3">
    <source>
        <dbReference type="Proteomes" id="UP000252100"/>
    </source>
</evidence>
<name>A0A345C2K2_9BACI</name>
<sequence>MLAIAIDEVDGSEQEEDNIAHLEDTPNTEMIRLTVQVAVPGEVPLGSPTGDEGEIEPVWVLSVTGHSLEDAISNLQQEVAQPIFLGQLRVIVVNEDVAKEGVERFNESLRRNPQVRRNAWMVVSQEEAALYMDLAPALEAVPTLYLSNMVENAVSAGNFPEDYAGLFGEWSPAKVKTVIFLTSKQ</sequence>
<dbReference type="EMBL" id="CP031092">
    <property type="protein sequence ID" value="AXF57433.1"/>
    <property type="molecule type" value="Genomic_DNA"/>
</dbReference>
<dbReference type="KEGG" id="rue:DT065_16530"/>
<gene>
    <name evidence="2" type="ORF">DT065_16530</name>
</gene>
<evidence type="ECO:0000313" key="2">
    <source>
        <dbReference type="EMBL" id="AXF57433.1"/>
    </source>
</evidence>
<feature type="domain" description="Spore germination protein N-terminal" evidence="1">
    <location>
        <begin position="24"/>
        <end position="161"/>
    </location>
</feature>
<dbReference type="PANTHER" id="PTHR35789">
    <property type="entry name" value="SPORE GERMINATION PROTEIN B3"/>
    <property type="match status" value="1"/>
</dbReference>
<dbReference type="Pfam" id="PF25198">
    <property type="entry name" value="Spore_GerAC_N"/>
    <property type="match status" value="1"/>
</dbReference>
<protein>
    <recommendedName>
        <fullName evidence="1">Spore germination protein N-terminal domain-containing protein</fullName>
    </recommendedName>
</protein>